<dbReference type="AlphaFoldDB" id="A0A804LNE3"/>
<organism evidence="3 4">
    <name type="scientific">Zea mays</name>
    <name type="common">Maize</name>
    <dbReference type="NCBI Taxonomy" id="4577"/>
    <lineage>
        <taxon>Eukaryota</taxon>
        <taxon>Viridiplantae</taxon>
        <taxon>Streptophyta</taxon>
        <taxon>Embryophyta</taxon>
        <taxon>Tracheophyta</taxon>
        <taxon>Spermatophyta</taxon>
        <taxon>Magnoliopsida</taxon>
        <taxon>Liliopsida</taxon>
        <taxon>Poales</taxon>
        <taxon>Poaceae</taxon>
        <taxon>PACMAD clade</taxon>
        <taxon>Panicoideae</taxon>
        <taxon>Andropogonodae</taxon>
        <taxon>Andropogoneae</taxon>
        <taxon>Tripsacinae</taxon>
        <taxon>Zea</taxon>
    </lineage>
</organism>
<dbReference type="GO" id="GO:0004722">
    <property type="term" value="F:protein serine/threonine phosphatase activity"/>
    <property type="evidence" value="ECO:0007669"/>
    <property type="project" value="UniProtKB-EC"/>
</dbReference>
<feature type="compositionally biased region" description="Basic residues" evidence="2">
    <location>
        <begin position="42"/>
        <end position="54"/>
    </location>
</feature>
<dbReference type="InterPro" id="IPR036457">
    <property type="entry name" value="PPM-type-like_dom_sf"/>
</dbReference>
<keyword evidence="4" id="KW-1185">Reference proteome</keyword>
<evidence type="ECO:0000313" key="3">
    <source>
        <dbReference type="EnsemblPlants" id="Zm00001eb023750_P001"/>
    </source>
</evidence>
<feature type="region of interest" description="Disordered" evidence="2">
    <location>
        <begin position="1"/>
        <end position="76"/>
    </location>
</feature>
<dbReference type="Gramene" id="Zm00001eb023750_T001">
    <property type="protein sequence ID" value="Zm00001eb023750_P001"/>
    <property type="gene ID" value="Zm00001eb023750"/>
</dbReference>
<protein>
    <recommendedName>
        <fullName evidence="1">protein-serine/threonine phosphatase</fullName>
        <ecNumber evidence="1">3.1.3.16</ecNumber>
    </recommendedName>
</protein>
<feature type="compositionally biased region" description="Gly residues" evidence="2">
    <location>
        <begin position="58"/>
        <end position="68"/>
    </location>
</feature>
<reference evidence="4" key="1">
    <citation type="submission" date="2015-12" db="EMBL/GenBank/DDBJ databases">
        <title>Update maize B73 reference genome by single molecule sequencing technologies.</title>
        <authorList>
            <consortium name="Maize Genome Sequencing Project"/>
            <person name="Ware D."/>
        </authorList>
    </citation>
    <scope>NUCLEOTIDE SEQUENCE [LARGE SCALE GENOMIC DNA]</scope>
    <source>
        <strain evidence="4">cv. B73</strain>
    </source>
</reference>
<dbReference type="EnsemblPlants" id="Zm00001eb023750_T001">
    <property type="protein sequence ID" value="Zm00001eb023750_P001"/>
    <property type="gene ID" value="Zm00001eb023750"/>
</dbReference>
<sequence>MEDRGAGEGERAEQGEDEFGLAGAAGPSAAGARGRGCTVRTGRGRPAGHHRHRHGEGAAPGRGNGGRGAPPPGKLRRSRCLDVVLSGCTALSIVKHGDLMVVANVDDSRVVLGTATDDDAITPSSSSST</sequence>
<feature type="compositionally biased region" description="Low complexity" evidence="2">
    <location>
        <begin position="20"/>
        <end position="41"/>
    </location>
</feature>
<dbReference type="InParanoid" id="A0A804LNE3"/>
<evidence type="ECO:0000313" key="4">
    <source>
        <dbReference type="Proteomes" id="UP000007305"/>
    </source>
</evidence>
<evidence type="ECO:0000256" key="1">
    <source>
        <dbReference type="ARBA" id="ARBA00013081"/>
    </source>
</evidence>
<evidence type="ECO:0000256" key="2">
    <source>
        <dbReference type="SAM" id="MobiDB-lite"/>
    </source>
</evidence>
<dbReference type="Proteomes" id="UP000007305">
    <property type="component" value="Chromosome 1"/>
</dbReference>
<feature type="compositionally biased region" description="Basic and acidic residues" evidence="2">
    <location>
        <begin position="1"/>
        <end position="14"/>
    </location>
</feature>
<dbReference type="EC" id="3.1.3.16" evidence="1"/>
<proteinExistence type="predicted"/>
<accession>A0A804LNE3</accession>
<dbReference type="Gene3D" id="3.60.40.10">
    <property type="entry name" value="PPM-type phosphatase domain"/>
    <property type="match status" value="1"/>
</dbReference>
<name>A0A804LNE3_MAIZE</name>
<reference evidence="3" key="2">
    <citation type="submission" date="2019-07" db="EMBL/GenBank/DDBJ databases">
        <authorList>
            <person name="Seetharam A."/>
            <person name="Woodhouse M."/>
            <person name="Cannon E."/>
        </authorList>
    </citation>
    <scope>NUCLEOTIDE SEQUENCE [LARGE SCALE GENOMIC DNA]</scope>
    <source>
        <strain evidence="3">cv. B73</strain>
    </source>
</reference>
<dbReference type="SUPFAM" id="SSF81606">
    <property type="entry name" value="PP2C-like"/>
    <property type="match status" value="1"/>
</dbReference>
<reference evidence="3" key="3">
    <citation type="submission" date="2021-05" db="UniProtKB">
        <authorList>
            <consortium name="EnsemblPlants"/>
        </authorList>
    </citation>
    <scope>IDENTIFICATION</scope>
    <source>
        <strain evidence="3">cv. B73</strain>
    </source>
</reference>